<accession>A0AAW0FBD5</accession>
<dbReference type="EMBL" id="JASBNA010000068">
    <property type="protein sequence ID" value="KAK7678690.1"/>
    <property type="molecule type" value="Genomic_DNA"/>
</dbReference>
<dbReference type="InterPro" id="IPR001360">
    <property type="entry name" value="Glyco_hydro_1"/>
</dbReference>
<gene>
    <name evidence="5" type="primary">BGL1A_1</name>
    <name evidence="5" type="ORF">QCA50_018272</name>
</gene>
<dbReference type="PANTHER" id="PTHR10353">
    <property type="entry name" value="GLYCOSYL HYDROLASE"/>
    <property type="match status" value="1"/>
</dbReference>
<dbReference type="AlphaFoldDB" id="A0AAW0FBD5"/>
<dbReference type="Gene3D" id="3.20.20.80">
    <property type="entry name" value="Glycosidases"/>
    <property type="match status" value="1"/>
</dbReference>
<reference evidence="5 6" key="1">
    <citation type="submission" date="2022-09" db="EMBL/GenBank/DDBJ databases">
        <authorList>
            <person name="Palmer J.M."/>
        </authorList>
    </citation>
    <scope>NUCLEOTIDE SEQUENCE [LARGE SCALE GENOMIC DNA]</scope>
    <source>
        <strain evidence="5 6">DSM 7382</strain>
    </source>
</reference>
<keyword evidence="6" id="KW-1185">Reference proteome</keyword>
<dbReference type="PANTHER" id="PTHR10353:SF36">
    <property type="entry name" value="LP05116P"/>
    <property type="match status" value="1"/>
</dbReference>
<proteinExistence type="inferred from homology"/>
<sequence length="124" mass="14632">MLPDGPGLRDLLNYLWKTYEKPIYITENGFPVKDENDLPTEKAIHDTDRIEYFQQYTKAVLEAVTEDDVPVKGYFGWSLLDNFEWAEGYQIRFGVTRVDYDTQQRTPKDSAAFLTKWFKEHIQT</sequence>
<comment type="similarity">
    <text evidence="1 4">Belongs to the glycosyl hydrolase 1 family.</text>
</comment>
<dbReference type="GO" id="GO:0005975">
    <property type="term" value="P:carbohydrate metabolic process"/>
    <property type="evidence" value="ECO:0007669"/>
    <property type="project" value="InterPro"/>
</dbReference>
<evidence type="ECO:0000313" key="6">
    <source>
        <dbReference type="Proteomes" id="UP001385951"/>
    </source>
</evidence>
<dbReference type="InterPro" id="IPR017853">
    <property type="entry name" value="GH"/>
</dbReference>
<evidence type="ECO:0000256" key="3">
    <source>
        <dbReference type="ARBA" id="ARBA00023295"/>
    </source>
</evidence>
<dbReference type="PRINTS" id="PR00131">
    <property type="entry name" value="GLHYDRLASE1"/>
</dbReference>
<evidence type="ECO:0000256" key="1">
    <source>
        <dbReference type="ARBA" id="ARBA00010838"/>
    </source>
</evidence>
<evidence type="ECO:0000256" key="4">
    <source>
        <dbReference type="RuleBase" id="RU003690"/>
    </source>
</evidence>
<dbReference type="Proteomes" id="UP001385951">
    <property type="component" value="Unassembled WGS sequence"/>
</dbReference>
<protein>
    <submittedName>
        <fullName evidence="5">Beta-glucosidase 1A</fullName>
    </submittedName>
</protein>
<name>A0AAW0FBD5_9APHY</name>
<keyword evidence="2" id="KW-0378">Hydrolase</keyword>
<keyword evidence="3" id="KW-0326">Glycosidase</keyword>
<dbReference type="Pfam" id="PF00232">
    <property type="entry name" value="Glyco_hydro_1"/>
    <property type="match status" value="1"/>
</dbReference>
<evidence type="ECO:0000313" key="5">
    <source>
        <dbReference type="EMBL" id="KAK7678690.1"/>
    </source>
</evidence>
<organism evidence="5 6">
    <name type="scientific">Cerrena zonata</name>
    <dbReference type="NCBI Taxonomy" id="2478898"/>
    <lineage>
        <taxon>Eukaryota</taxon>
        <taxon>Fungi</taxon>
        <taxon>Dikarya</taxon>
        <taxon>Basidiomycota</taxon>
        <taxon>Agaricomycotina</taxon>
        <taxon>Agaricomycetes</taxon>
        <taxon>Polyporales</taxon>
        <taxon>Cerrenaceae</taxon>
        <taxon>Cerrena</taxon>
    </lineage>
</organism>
<dbReference type="GO" id="GO:0008422">
    <property type="term" value="F:beta-glucosidase activity"/>
    <property type="evidence" value="ECO:0007669"/>
    <property type="project" value="TreeGrafter"/>
</dbReference>
<evidence type="ECO:0000256" key="2">
    <source>
        <dbReference type="ARBA" id="ARBA00022801"/>
    </source>
</evidence>
<dbReference type="SUPFAM" id="SSF51445">
    <property type="entry name" value="(Trans)glycosidases"/>
    <property type="match status" value="1"/>
</dbReference>
<comment type="caution">
    <text evidence="5">The sequence shown here is derived from an EMBL/GenBank/DDBJ whole genome shotgun (WGS) entry which is preliminary data.</text>
</comment>